<reference evidence="23" key="2">
    <citation type="submission" date="2021-01" db="UniProtKB">
        <authorList>
            <consortium name="EnsemblMetazoa"/>
        </authorList>
    </citation>
    <scope>IDENTIFICATION</scope>
</reference>
<dbReference type="PROSITE" id="PS00010">
    <property type="entry name" value="ASX_HYDROXYL"/>
    <property type="match status" value="2"/>
</dbReference>
<keyword evidence="17" id="KW-0966">Cell projection</keyword>
<dbReference type="PROSITE" id="PS01180">
    <property type="entry name" value="CUB"/>
    <property type="match status" value="2"/>
</dbReference>
<comment type="subcellular location">
    <subcellularLocation>
        <location evidence="2">Cell projection</location>
    </subcellularLocation>
    <subcellularLocation>
        <location evidence="1">Cytoplasm</location>
        <location evidence="1">Cytoskeleton</location>
    </subcellularLocation>
    <subcellularLocation>
        <location evidence="3">Secreted</location>
    </subcellularLocation>
</comment>
<name>A0A7M7PH81_STRPU</name>
<dbReference type="PANTHER" id="PTHR24252:SF7">
    <property type="entry name" value="HYALIN"/>
    <property type="match status" value="1"/>
</dbReference>
<evidence type="ECO:0000256" key="19">
    <source>
        <dbReference type="RuleBase" id="RU363034"/>
    </source>
</evidence>
<keyword evidence="6 18" id="KW-0245">EGF-like domain</keyword>
<keyword evidence="16" id="KW-0206">Cytoskeleton</keyword>
<feature type="domain" description="Peptidase S1" evidence="22">
    <location>
        <begin position="23"/>
        <end position="258"/>
    </location>
</feature>
<evidence type="ECO:0000256" key="5">
    <source>
        <dbReference type="ARBA" id="ARBA00022525"/>
    </source>
</evidence>
<dbReference type="Gene3D" id="2.40.10.10">
    <property type="entry name" value="Trypsin-like serine proteases"/>
    <property type="match status" value="1"/>
</dbReference>
<feature type="domain" description="CUB" evidence="20">
    <location>
        <begin position="387"/>
        <end position="498"/>
    </location>
</feature>
<dbReference type="SUPFAM" id="SSF57184">
    <property type="entry name" value="Growth factor receptor domain"/>
    <property type="match status" value="1"/>
</dbReference>
<dbReference type="PROSITE" id="PS00022">
    <property type="entry name" value="EGF_1"/>
    <property type="match status" value="2"/>
</dbReference>
<dbReference type="PROSITE" id="PS01186">
    <property type="entry name" value="EGF_2"/>
    <property type="match status" value="2"/>
</dbReference>
<feature type="disulfide bond" evidence="18">
    <location>
        <begin position="528"/>
        <end position="537"/>
    </location>
</feature>
<dbReference type="InterPro" id="IPR001881">
    <property type="entry name" value="EGF-like_Ca-bd_dom"/>
</dbReference>
<comment type="caution">
    <text evidence="18">Lacks conserved residue(s) required for the propagation of feature annotation.</text>
</comment>
<dbReference type="InterPro" id="IPR000152">
    <property type="entry name" value="EGF-type_Asp/Asn_hydroxyl_site"/>
</dbReference>
<dbReference type="GeneID" id="105442204"/>
<dbReference type="InterPro" id="IPR018114">
    <property type="entry name" value="TRYPSIN_HIS"/>
</dbReference>
<evidence type="ECO:0000256" key="6">
    <source>
        <dbReference type="ARBA" id="ARBA00022536"/>
    </source>
</evidence>
<evidence type="ECO:0000259" key="21">
    <source>
        <dbReference type="PROSITE" id="PS50026"/>
    </source>
</evidence>
<feature type="domain" description="EGF-like" evidence="21">
    <location>
        <begin position="502"/>
        <end position="538"/>
    </location>
</feature>
<protein>
    <submittedName>
        <fullName evidence="23">Uncharacterized protein</fullName>
    </submittedName>
</protein>
<dbReference type="CDD" id="cd00054">
    <property type="entry name" value="EGF_CA"/>
    <property type="match status" value="2"/>
</dbReference>
<keyword evidence="13" id="KW-0106">Calcium</keyword>
<keyword evidence="8 19" id="KW-0645">Protease</keyword>
<dbReference type="SMART" id="SM00181">
    <property type="entry name" value="EGF"/>
    <property type="match status" value="2"/>
</dbReference>
<dbReference type="GO" id="GO:0004252">
    <property type="term" value="F:serine-type endopeptidase activity"/>
    <property type="evidence" value="ECO:0007669"/>
    <property type="project" value="InterPro"/>
</dbReference>
<dbReference type="PROSITE" id="PS50240">
    <property type="entry name" value="TRYPSIN_DOM"/>
    <property type="match status" value="1"/>
</dbReference>
<dbReference type="InterPro" id="IPR001254">
    <property type="entry name" value="Trypsin_dom"/>
</dbReference>
<sequence length="584" mass="64180">MRHLFDTSICGTRPAYTLGQSRIVGGINARPGEFPWIGSLRENDGSDRGTFFCGATLITSQWVLTAAHCVTYYVDRVIFGNLRLSGESEYEVNAEVADIIIHPDYDGETIDADIALLRLTEPVSFSDYVRPACLASSSNELSDYRRCLVAGWGTISEGGDIAETLQKAVVNLLDQEWCDSDSSYNGTLTDNMLCAGYERGTIDTCQGDSGGPLTCEGDDGRWHLVGATSFGYGCARPLFPTVFTRISQFQPFITAVVLGAYSPGIYEIDLDDGVPTSIASPNYPMNYDTDDVIVWKISAPVGRSVRLDVVEFFLETNYDYLYVGSGPFPQSSTELAIMTGYVVSRSVTSHGRHMWMKFVSDESYTDAGFEVELNSVDPRDDNPVIFVEAYMPTNTVQISSPNYPANYPANFYNIWRIVAPANYTVLALILDVDLGSGDDTLIEIGRGTSPHTGTILQTLTADDYILGIVSSPNNALWIRFQTGNQPSGRGFVMQAVAERLADVNECERDPCRNGGSCTDLIDGFQCSCLDGYKGKHCTQDNNECRFENPCYNGGTCSNEFRNFSCDCPEGYMGLLCEINVEKDM</sequence>
<dbReference type="KEGG" id="spu:105442204"/>
<dbReference type="EnsemblMetazoa" id="XM_030995831">
    <property type="protein sequence ID" value="XP_030851691"/>
    <property type="gene ID" value="LOC105442204"/>
</dbReference>
<keyword evidence="12 19" id="KW-0720">Serine protease</keyword>
<dbReference type="InterPro" id="IPR001314">
    <property type="entry name" value="Peptidase_S1A"/>
</dbReference>
<dbReference type="InParanoid" id="A0A7M7PH81"/>
<dbReference type="InterPro" id="IPR035914">
    <property type="entry name" value="Sperma_CUB_dom_sf"/>
</dbReference>
<organism evidence="23 24">
    <name type="scientific">Strongylocentrotus purpuratus</name>
    <name type="common">Purple sea urchin</name>
    <dbReference type="NCBI Taxonomy" id="7668"/>
    <lineage>
        <taxon>Eukaryota</taxon>
        <taxon>Metazoa</taxon>
        <taxon>Echinodermata</taxon>
        <taxon>Eleutherozoa</taxon>
        <taxon>Echinozoa</taxon>
        <taxon>Echinoidea</taxon>
        <taxon>Euechinoidea</taxon>
        <taxon>Echinacea</taxon>
        <taxon>Camarodonta</taxon>
        <taxon>Echinidea</taxon>
        <taxon>Strongylocentrotidae</taxon>
        <taxon>Strongylocentrotus</taxon>
    </lineage>
</organism>
<dbReference type="RefSeq" id="XP_030851691.1">
    <property type="nucleotide sequence ID" value="XM_030995831.1"/>
</dbReference>
<dbReference type="InterPro" id="IPR018097">
    <property type="entry name" value="EGF_Ca-bd_CS"/>
</dbReference>
<dbReference type="FunFam" id="2.40.10.10:FF:000003">
    <property type="entry name" value="Transmembrane serine protease 3"/>
    <property type="match status" value="1"/>
</dbReference>
<dbReference type="Gene3D" id="2.60.120.290">
    <property type="entry name" value="Spermadhesin, CUB domain"/>
    <property type="match status" value="2"/>
</dbReference>
<evidence type="ECO:0000313" key="23">
    <source>
        <dbReference type="EnsemblMetazoa" id="XP_030851691"/>
    </source>
</evidence>
<proteinExistence type="predicted"/>
<dbReference type="OrthoDB" id="10012881at2759"/>
<evidence type="ECO:0000256" key="9">
    <source>
        <dbReference type="ARBA" id="ARBA00022729"/>
    </source>
</evidence>
<feature type="domain" description="CUB" evidence="20">
    <location>
        <begin position="262"/>
        <end position="376"/>
    </location>
</feature>
<evidence type="ECO:0000256" key="11">
    <source>
        <dbReference type="ARBA" id="ARBA00022801"/>
    </source>
</evidence>
<keyword evidence="7" id="KW-0768">Sushi</keyword>
<dbReference type="PROSITE" id="PS50026">
    <property type="entry name" value="EGF_3"/>
    <property type="match status" value="2"/>
</dbReference>
<keyword evidence="9" id="KW-0732">Signal</keyword>
<dbReference type="InterPro" id="IPR009030">
    <property type="entry name" value="Growth_fac_rcpt_cys_sf"/>
</dbReference>
<evidence type="ECO:0000256" key="16">
    <source>
        <dbReference type="ARBA" id="ARBA00023212"/>
    </source>
</evidence>
<reference evidence="24" key="1">
    <citation type="submission" date="2015-02" db="EMBL/GenBank/DDBJ databases">
        <title>Genome sequencing for Strongylocentrotus purpuratus.</title>
        <authorList>
            <person name="Murali S."/>
            <person name="Liu Y."/>
            <person name="Vee V."/>
            <person name="English A."/>
            <person name="Wang M."/>
            <person name="Skinner E."/>
            <person name="Han Y."/>
            <person name="Muzny D.M."/>
            <person name="Worley K.C."/>
            <person name="Gibbs R.A."/>
        </authorList>
    </citation>
    <scope>NUCLEOTIDE SEQUENCE</scope>
</reference>
<evidence type="ECO:0000256" key="18">
    <source>
        <dbReference type="PROSITE-ProRule" id="PRU00076"/>
    </source>
</evidence>
<dbReference type="FunFam" id="2.60.120.290:FF:000056">
    <property type="entry name" value="C-type LECtin"/>
    <property type="match status" value="1"/>
</dbReference>
<dbReference type="Pfam" id="PF00431">
    <property type="entry name" value="CUB"/>
    <property type="match status" value="2"/>
</dbReference>
<feature type="domain" description="EGF-like" evidence="21">
    <location>
        <begin position="540"/>
        <end position="577"/>
    </location>
</feature>
<evidence type="ECO:0000256" key="7">
    <source>
        <dbReference type="ARBA" id="ARBA00022659"/>
    </source>
</evidence>
<evidence type="ECO:0000256" key="12">
    <source>
        <dbReference type="ARBA" id="ARBA00022825"/>
    </source>
</evidence>
<dbReference type="InterPro" id="IPR009003">
    <property type="entry name" value="Peptidase_S1_PA"/>
</dbReference>
<evidence type="ECO:0000259" key="20">
    <source>
        <dbReference type="PROSITE" id="PS01180"/>
    </source>
</evidence>
<dbReference type="SMART" id="SM00179">
    <property type="entry name" value="EGF_CA"/>
    <property type="match status" value="2"/>
</dbReference>
<dbReference type="Pfam" id="PF00008">
    <property type="entry name" value="EGF"/>
    <property type="match status" value="2"/>
</dbReference>
<dbReference type="Gene3D" id="2.10.25.10">
    <property type="entry name" value="Laminin"/>
    <property type="match status" value="2"/>
</dbReference>
<evidence type="ECO:0000256" key="13">
    <source>
        <dbReference type="ARBA" id="ARBA00022837"/>
    </source>
</evidence>
<dbReference type="GO" id="GO:0005576">
    <property type="term" value="C:extracellular region"/>
    <property type="evidence" value="ECO:0007669"/>
    <property type="project" value="UniProtKB-SubCell"/>
</dbReference>
<keyword evidence="4" id="KW-0963">Cytoplasm</keyword>
<dbReference type="SUPFAM" id="SSF49854">
    <property type="entry name" value="Spermadhesin, CUB domain"/>
    <property type="match status" value="2"/>
</dbReference>
<dbReference type="InterPro" id="IPR043504">
    <property type="entry name" value="Peptidase_S1_PA_chymotrypsin"/>
</dbReference>
<dbReference type="FunFam" id="2.10.25.10:FF:000318">
    <property type="entry name" value="Eyes shut homolog"/>
    <property type="match status" value="1"/>
</dbReference>
<dbReference type="Proteomes" id="UP000007110">
    <property type="component" value="Unassembled WGS sequence"/>
</dbReference>
<dbReference type="PROSITE" id="PS01187">
    <property type="entry name" value="EGF_CA"/>
    <property type="match status" value="1"/>
</dbReference>
<dbReference type="CDD" id="cd00190">
    <property type="entry name" value="Tryp_SPc"/>
    <property type="match status" value="1"/>
</dbReference>
<dbReference type="GO" id="GO:0005856">
    <property type="term" value="C:cytoskeleton"/>
    <property type="evidence" value="ECO:0007669"/>
    <property type="project" value="UniProtKB-SubCell"/>
</dbReference>
<dbReference type="Pfam" id="PF00089">
    <property type="entry name" value="Trypsin"/>
    <property type="match status" value="1"/>
</dbReference>
<dbReference type="PANTHER" id="PTHR24252">
    <property type="entry name" value="ACROSIN-RELATED"/>
    <property type="match status" value="1"/>
</dbReference>
<dbReference type="PROSITE" id="PS00135">
    <property type="entry name" value="TRYPSIN_SER"/>
    <property type="match status" value="1"/>
</dbReference>
<keyword evidence="15" id="KW-0325">Glycoprotein</keyword>
<dbReference type="InterPro" id="IPR033116">
    <property type="entry name" value="TRYPSIN_SER"/>
</dbReference>
<keyword evidence="5" id="KW-0964">Secreted</keyword>
<evidence type="ECO:0000259" key="22">
    <source>
        <dbReference type="PROSITE" id="PS50240"/>
    </source>
</evidence>
<keyword evidence="11 19" id="KW-0378">Hydrolase</keyword>
<dbReference type="FunFam" id="2.10.25.10:FF:000173">
    <property type="entry name" value="Neurogenic locus notch protein 2"/>
    <property type="match status" value="1"/>
</dbReference>
<keyword evidence="10" id="KW-0677">Repeat</keyword>
<keyword evidence="24" id="KW-1185">Reference proteome</keyword>
<evidence type="ECO:0000256" key="2">
    <source>
        <dbReference type="ARBA" id="ARBA00004316"/>
    </source>
</evidence>
<dbReference type="SUPFAM" id="SSF50494">
    <property type="entry name" value="Trypsin-like serine proteases"/>
    <property type="match status" value="1"/>
</dbReference>
<accession>A0A7M7PH81</accession>
<evidence type="ECO:0000256" key="15">
    <source>
        <dbReference type="ARBA" id="ARBA00023180"/>
    </source>
</evidence>
<dbReference type="GO" id="GO:0005509">
    <property type="term" value="F:calcium ion binding"/>
    <property type="evidence" value="ECO:0007669"/>
    <property type="project" value="InterPro"/>
</dbReference>
<dbReference type="InterPro" id="IPR000742">
    <property type="entry name" value="EGF"/>
</dbReference>
<dbReference type="GO" id="GO:0006508">
    <property type="term" value="P:proteolysis"/>
    <property type="evidence" value="ECO:0007669"/>
    <property type="project" value="UniProtKB-KW"/>
</dbReference>
<evidence type="ECO:0000256" key="8">
    <source>
        <dbReference type="ARBA" id="ARBA00022670"/>
    </source>
</evidence>
<dbReference type="CDD" id="cd00041">
    <property type="entry name" value="CUB"/>
    <property type="match status" value="2"/>
</dbReference>
<dbReference type="AlphaFoldDB" id="A0A7M7PH81"/>
<evidence type="ECO:0000256" key="14">
    <source>
        <dbReference type="ARBA" id="ARBA00023157"/>
    </source>
</evidence>
<dbReference type="PRINTS" id="PR00722">
    <property type="entry name" value="CHYMOTRYPSIN"/>
</dbReference>
<evidence type="ECO:0000256" key="3">
    <source>
        <dbReference type="ARBA" id="ARBA00004613"/>
    </source>
</evidence>
<evidence type="ECO:0000256" key="17">
    <source>
        <dbReference type="ARBA" id="ARBA00023273"/>
    </source>
</evidence>
<evidence type="ECO:0000256" key="4">
    <source>
        <dbReference type="ARBA" id="ARBA00022490"/>
    </source>
</evidence>
<evidence type="ECO:0000256" key="1">
    <source>
        <dbReference type="ARBA" id="ARBA00004245"/>
    </source>
</evidence>
<dbReference type="GO" id="GO:0042995">
    <property type="term" value="C:cell projection"/>
    <property type="evidence" value="ECO:0007669"/>
    <property type="project" value="UniProtKB-SubCell"/>
</dbReference>
<evidence type="ECO:0000256" key="10">
    <source>
        <dbReference type="ARBA" id="ARBA00022737"/>
    </source>
</evidence>
<dbReference type="InterPro" id="IPR000859">
    <property type="entry name" value="CUB_dom"/>
</dbReference>
<dbReference type="PROSITE" id="PS00134">
    <property type="entry name" value="TRYPSIN_HIS"/>
    <property type="match status" value="1"/>
</dbReference>
<evidence type="ECO:0000313" key="24">
    <source>
        <dbReference type="Proteomes" id="UP000007110"/>
    </source>
</evidence>
<keyword evidence="14 18" id="KW-1015">Disulfide bond</keyword>
<dbReference type="SMART" id="SM00042">
    <property type="entry name" value="CUB"/>
    <property type="match status" value="2"/>
</dbReference>
<dbReference type="OMA" id="WIHEYIQ"/>
<feature type="disulfide bond" evidence="18">
    <location>
        <begin position="567"/>
        <end position="576"/>
    </location>
</feature>
<dbReference type="SMART" id="SM00020">
    <property type="entry name" value="Tryp_SPc"/>
    <property type="match status" value="1"/>
</dbReference>